<evidence type="ECO:0008006" key="14">
    <source>
        <dbReference type="Google" id="ProtNLM"/>
    </source>
</evidence>
<evidence type="ECO:0000313" key="12">
    <source>
        <dbReference type="EMBL" id="CUH92923.1"/>
    </source>
</evidence>
<dbReference type="PANTHER" id="PTHR30352:SF13">
    <property type="entry name" value="GLYCYL-RADICAL ENZYME ACTIVATING ENZYME YJJW-RELATED"/>
    <property type="match status" value="1"/>
</dbReference>
<dbReference type="Gene3D" id="3.20.20.70">
    <property type="entry name" value="Aldolase class I"/>
    <property type="match status" value="1"/>
</dbReference>
<dbReference type="InterPro" id="IPR007197">
    <property type="entry name" value="rSAM"/>
</dbReference>
<reference evidence="13" key="1">
    <citation type="submission" date="2015-09" db="EMBL/GenBank/DDBJ databases">
        <authorList>
            <person name="Wibberg D."/>
        </authorList>
    </citation>
    <scope>NUCLEOTIDE SEQUENCE [LARGE SCALE GENOMIC DNA]</scope>
    <source>
        <strain evidence="13">SD1D</strain>
    </source>
</reference>
<evidence type="ECO:0000256" key="1">
    <source>
        <dbReference type="ARBA" id="ARBA00001966"/>
    </source>
</evidence>
<feature type="domain" description="Radical SAM core" evidence="11">
    <location>
        <begin position="14"/>
        <end position="275"/>
    </location>
</feature>
<dbReference type="SFLD" id="SFLDS00029">
    <property type="entry name" value="Radical_SAM"/>
    <property type="match status" value="1"/>
</dbReference>
<dbReference type="PANTHER" id="PTHR30352">
    <property type="entry name" value="PYRUVATE FORMATE-LYASE-ACTIVATING ENZYME"/>
    <property type="match status" value="1"/>
</dbReference>
<dbReference type="Pfam" id="PF00037">
    <property type="entry name" value="Fer4"/>
    <property type="match status" value="1"/>
</dbReference>
<evidence type="ECO:0000256" key="5">
    <source>
        <dbReference type="ARBA" id="ARBA00022723"/>
    </source>
</evidence>
<dbReference type="GO" id="GO:0046872">
    <property type="term" value="F:metal ion binding"/>
    <property type="evidence" value="ECO:0007669"/>
    <property type="project" value="UniProtKB-KW"/>
</dbReference>
<dbReference type="SUPFAM" id="SSF102114">
    <property type="entry name" value="Radical SAM enzymes"/>
    <property type="match status" value="1"/>
</dbReference>
<dbReference type="InterPro" id="IPR013785">
    <property type="entry name" value="Aldolase_TIM"/>
</dbReference>
<dbReference type="EMBL" id="LN879430">
    <property type="protein sequence ID" value="CUH92923.1"/>
    <property type="molecule type" value="Genomic_DNA"/>
</dbReference>
<dbReference type="InterPro" id="IPR034457">
    <property type="entry name" value="Organic_radical-activating"/>
</dbReference>
<dbReference type="InterPro" id="IPR001989">
    <property type="entry name" value="Radical_activat_CS"/>
</dbReference>
<comment type="catalytic activity">
    <reaction evidence="9">
        <text>glycyl-[protein] + reduced [flavodoxin] + S-adenosyl-L-methionine = glycin-2-yl radical-[protein] + semiquinone [flavodoxin] + 5'-deoxyadenosine + L-methionine + H(+)</text>
        <dbReference type="Rhea" id="RHEA:61976"/>
        <dbReference type="Rhea" id="RHEA-COMP:10622"/>
        <dbReference type="Rhea" id="RHEA-COMP:14480"/>
        <dbReference type="Rhea" id="RHEA-COMP:15993"/>
        <dbReference type="Rhea" id="RHEA-COMP:15994"/>
        <dbReference type="ChEBI" id="CHEBI:15378"/>
        <dbReference type="ChEBI" id="CHEBI:17319"/>
        <dbReference type="ChEBI" id="CHEBI:29947"/>
        <dbReference type="ChEBI" id="CHEBI:32722"/>
        <dbReference type="ChEBI" id="CHEBI:57618"/>
        <dbReference type="ChEBI" id="CHEBI:57844"/>
        <dbReference type="ChEBI" id="CHEBI:59789"/>
        <dbReference type="ChEBI" id="CHEBI:140311"/>
    </reaction>
</comment>
<dbReference type="SFLD" id="SFLDF00392">
    <property type="entry name" value="YjjI_activase"/>
    <property type="match status" value="1"/>
</dbReference>
<gene>
    <name evidence="12" type="ORF">SD1D_1377</name>
</gene>
<dbReference type="SFLD" id="SFLDG01066">
    <property type="entry name" value="organic_radical-activating_enz"/>
    <property type="match status" value="1"/>
</dbReference>
<evidence type="ECO:0000256" key="7">
    <source>
        <dbReference type="ARBA" id="ARBA00023004"/>
    </source>
</evidence>
<name>A0A0K8J6F9_9FIRM</name>
<feature type="domain" description="4Fe-4S ferredoxin-type" evidence="10">
    <location>
        <begin position="65"/>
        <end position="93"/>
    </location>
</feature>
<dbReference type="InterPro" id="IPR012839">
    <property type="entry name" value="Organic_radical_activase"/>
</dbReference>
<dbReference type="GO" id="GO:0051539">
    <property type="term" value="F:4 iron, 4 sulfur cluster binding"/>
    <property type="evidence" value="ECO:0007669"/>
    <property type="project" value="UniProtKB-KW"/>
</dbReference>
<dbReference type="Gene3D" id="3.30.70.20">
    <property type="match status" value="1"/>
</dbReference>
<dbReference type="InterPro" id="IPR040074">
    <property type="entry name" value="BssD/PflA/YjjW"/>
</dbReference>
<dbReference type="InterPro" id="IPR017900">
    <property type="entry name" value="4Fe4S_Fe_S_CS"/>
</dbReference>
<dbReference type="InterPro" id="IPR058240">
    <property type="entry name" value="rSAM_sf"/>
</dbReference>
<comment type="cofactor">
    <cofactor evidence="1">
        <name>[4Fe-4S] cluster</name>
        <dbReference type="ChEBI" id="CHEBI:49883"/>
    </cofactor>
</comment>
<dbReference type="Pfam" id="PF04055">
    <property type="entry name" value="Radical_SAM"/>
    <property type="match status" value="1"/>
</dbReference>
<proteinExistence type="inferred from homology"/>
<dbReference type="PROSITE" id="PS51918">
    <property type="entry name" value="RADICAL_SAM"/>
    <property type="match status" value="1"/>
</dbReference>
<evidence type="ECO:0000256" key="4">
    <source>
        <dbReference type="ARBA" id="ARBA00022691"/>
    </source>
</evidence>
<keyword evidence="7" id="KW-0408">Iron</keyword>
<dbReference type="RefSeq" id="WP_058258253.1">
    <property type="nucleotide sequence ID" value="NZ_JANWKB010000012.1"/>
</dbReference>
<evidence type="ECO:0000259" key="11">
    <source>
        <dbReference type="PROSITE" id="PS51918"/>
    </source>
</evidence>
<sequence>MLATVNKIIPFSTVDGPGNRTAIFLQGCNMNCLYCHNPETRGKCMHCGACVNSCPTEALSFKNQRVSYDSVKCVHCDTCFKNCPYDSSPKTAHMTPEQVWQVVQKQIPFIRGITVSGGECTLYPAFLTKLFTLVQAHGLSTLIDSNGTLDFEHYPDLLAATDGVMLDIKAYDSEEHKRITGWDNSIILKNARFLASKAKLYEVRTVISPGLFDGEQTIMQICDMLRPYLPIRPIRYKLISYRPMGVRPQYAKNLQIPTANQMEYYAGLLAAKGFEDIIII</sequence>
<accession>A0A0K8J6F9</accession>
<dbReference type="PROSITE" id="PS00198">
    <property type="entry name" value="4FE4S_FER_1"/>
    <property type="match status" value="2"/>
</dbReference>
<dbReference type="AlphaFoldDB" id="A0A0K8J6F9"/>
<protein>
    <recommendedName>
        <fullName evidence="14">YjjW family glycine radical enzyme activase</fullName>
    </recommendedName>
</protein>
<dbReference type="SUPFAM" id="SSF54862">
    <property type="entry name" value="4Fe-4S ferredoxins"/>
    <property type="match status" value="1"/>
</dbReference>
<organism evidence="12 13">
    <name type="scientific">Herbinix luporum</name>
    <dbReference type="NCBI Taxonomy" id="1679721"/>
    <lineage>
        <taxon>Bacteria</taxon>
        <taxon>Bacillati</taxon>
        <taxon>Bacillota</taxon>
        <taxon>Clostridia</taxon>
        <taxon>Lachnospirales</taxon>
        <taxon>Lachnospiraceae</taxon>
        <taxon>Herbinix</taxon>
    </lineage>
</organism>
<keyword evidence="3" id="KW-0004">4Fe-4S</keyword>
<dbReference type="PIRSF" id="PIRSF000371">
    <property type="entry name" value="PFL_act_enz"/>
    <property type="match status" value="1"/>
</dbReference>
<dbReference type="KEGG" id="hsd:SD1D_1377"/>
<evidence type="ECO:0000256" key="3">
    <source>
        <dbReference type="ARBA" id="ARBA00022485"/>
    </source>
</evidence>
<dbReference type="InterPro" id="IPR023912">
    <property type="entry name" value="YjjW_bact"/>
</dbReference>
<dbReference type="CDD" id="cd01335">
    <property type="entry name" value="Radical_SAM"/>
    <property type="match status" value="1"/>
</dbReference>
<dbReference type="OrthoDB" id="9782387at2"/>
<dbReference type="InterPro" id="IPR017896">
    <property type="entry name" value="4Fe4S_Fe-S-bd"/>
</dbReference>
<dbReference type="SFLD" id="SFLDG01118">
    <property type="entry name" value="activating_enzymes__group_2"/>
    <property type="match status" value="1"/>
</dbReference>
<evidence type="ECO:0000256" key="6">
    <source>
        <dbReference type="ARBA" id="ARBA00023002"/>
    </source>
</evidence>
<keyword evidence="13" id="KW-1185">Reference proteome</keyword>
<comment type="similarity">
    <text evidence="2">Belongs to the organic radical-activating enzymes family.</text>
</comment>
<evidence type="ECO:0000259" key="10">
    <source>
        <dbReference type="PROSITE" id="PS51379"/>
    </source>
</evidence>
<dbReference type="GO" id="GO:0016491">
    <property type="term" value="F:oxidoreductase activity"/>
    <property type="evidence" value="ECO:0007669"/>
    <property type="project" value="UniProtKB-KW"/>
</dbReference>
<evidence type="ECO:0000256" key="8">
    <source>
        <dbReference type="ARBA" id="ARBA00023014"/>
    </source>
</evidence>
<keyword evidence="8" id="KW-0411">Iron-sulfur</keyword>
<keyword evidence="5" id="KW-0479">Metal-binding</keyword>
<evidence type="ECO:0000256" key="9">
    <source>
        <dbReference type="ARBA" id="ARBA00047365"/>
    </source>
</evidence>
<keyword evidence="6" id="KW-0560">Oxidoreductase</keyword>
<keyword evidence="4" id="KW-0949">S-adenosyl-L-methionine</keyword>
<evidence type="ECO:0000256" key="2">
    <source>
        <dbReference type="ARBA" id="ARBA00009777"/>
    </source>
</evidence>
<dbReference type="Proteomes" id="UP000196053">
    <property type="component" value="Chromosome I"/>
</dbReference>
<dbReference type="NCBIfam" id="TIGR04041">
    <property type="entry name" value="activase_YjjW"/>
    <property type="match status" value="1"/>
</dbReference>
<dbReference type="PROSITE" id="PS01087">
    <property type="entry name" value="RADICAL_ACTIVATING"/>
    <property type="match status" value="1"/>
</dbReference>
<evidence type="ECO:0000313" key="13">
    <source>
        <dbReference type="Proteomes" id="UP000196053"/>
    </source>
</evidence>
<feature type="domain" description="4Fe-4S ferredoxin-type" evidence="10">
    <location>
        <begin position="36"/>
        <end position="64"/>
    </location>
</feature>
<dbReference type="PROSITE" id="PS51379">
    <property type="entry name" value="4FE4S_FER_2"/>
    <property type="match status" value="2"/>
</dbReference>